<keyword evidence="3" id="KW-0813">Transport</keyword>
<feature type="transmembrane region" description="Helical" evidence="8">
    <location>
        <begin position="101"/>
        <end position="123"/>
    </location>
</feature>
<keyword evidence="6 8" id="KW-1133">Transmembrane helix</keyword>
<evidence type="ECO:0000256" key="5">
    <source>
        <dbReference type="ARBA" id="ARBA00022692"/>
    </source>
</evidence>
<evidence type="ECO:0000256" key="6">
    <source>
        <dbReference type="ARBA" id="ARBA00022989"/>
    </source>
</evidence>
<keyword evidence="5 8" id="KW-0812">Transmembrane</keyword>
<dbReference type="Gene3D" id="1.10.3470.10">
    <property type="entry name" value="ABC transporter involved in vitamin B12 uptake, BtuC"/>
    <property type="match status" value="1"/>
</dbReference>
<dbReference type="InterPro" id="IPR037294">
    <property type="entry name" value="ABC_BtuC-like"/>
</dbReference>
<evidence type="ECO:0000256" key="1">
    <source>
        <dbReference type="ARBA" id="ARBA00004651"/>
    </source>
</evidence>
<evidence type="ECO:0000313" key="10">
    <source>
        <dbReference type="Proteomes" id="UP000248882"/>
    </source>
</evidence>
<dbReference type="PANTHER" id="PTHR30472">
    <property type="entry name" value="FERRIC ENTEROBACTIN TRANSPORT SYSTEM PERMEASE PROTEIN"/>
    <property type="match status" value="1"/>
</dbReference>
<reference evidence="9 10" key="1">
    <citation type="submission" date="2018-06" db="EMBL/GenBank/DDBJ databases">
        <title>Genomic Encyclopedia of Archaeal and Bacterial Type Strains, Phase II (KMG-II): from individual species to whole genera.</title>
        <authorList>
            <person name="Goeker M."/>
        </authorList>
    </citation>
    <scope>NUCLEOTIDE SEQUENCE [LARGE SCALE GENOMIC DNA]</scope>
    <source>
        <strain evidence="9 10">DSM 19830</strain>
    </source>
</reference>
<dbReference type="Proteomes" id="UP000248882">
    <property type="component" value="Unassembled WGS sequence"/>
</dbReference>
<dbReference type="GO" id="GO:0005886">
    <property type="term" value="C:plasma membrane"/>
    <property type="evidence" value="ECO:0007669"/>
    <property type="project" value="UniProtKB-SubCell"/>
</dbReference>
<dbReference type="GO" id="GO:0022857">
    <property type="term" value="F:transmembrane transporter activity"/>
    <property type="evidence" value="ECO:0007669"/>
    <property type="project" value="InterPro"/>
</dbReference>
<protein>
    <submittedName>
        <fullName evidence="9">Iron complex transport system permease protein</fullName>
    </submittedName>
</protein>
<dbReference type="GO" id="GO:0033214">
    <property type="term" value="P:siderophore-iron import into cell"/>
    <property type="evidence" value="ECO:0007669"/>
    <property type="project" value="TreeGrafter"/>
</dbReference>
<evidence type="ECO:0000256" key="2">
    <source>
        <dbReference type="ARBA" id="ARBA00007935"/>
    </source>
</evidence>
<sequence length="352" mass="36786">MSCIFINNSMKKSSPILLLSAALILLLFSFLLNVSLGSVTISPGDILSGIFTGDWTKASREQIILNYRFPKALVAILAGIGLSISGLQMQTFFRNPLAGPFVLGISSGAGLGVAILMLAGSAFGLATFGGAINPWAIAIAGTLGASLVLLTVSLAAWKVKDSMTLLIVGLMFGSAVSAIISVLSYFSGAEALKLFTIWSMGSLGGLVWDQVWVLGLVITIGIIPVIASVKSYNGMLLGESYAKSMGINPDRLRWLMILSTGLLAGSITAFCGPIAFIGIAVPHLARMVWKTSDHRILFPATALIGASLLLLCDAVGQLPGSAQTLPINAVTSLVGAPIVISLVLRKNFSKEF</sequence>
<feature type="transmembrane region" description="Helical" evidence="8">
    <location>
        <begin position="254"/>
        <end position="284"/>
    </location>
</feature>
<evidence type="ECO:0000256" key="3">
    <source>
        <dbReference type="ARBA" id="ARBA00022448"/>
    </source>
</evidence>
<feature type="transmembrane region" description="Helical" evidence="8">
    <location>
        <begin position="296"/>
        <end position="315"/>
    </location>
</feature>
<evidence type="ECO:0000256" key="7">
    <source>
        <dbReference type="ARBA" id="ARBA00023136"/>
    </source>
</evidence>
<evidence type="ECO:0000256" key="4">
    <source>
        <dbReference type="ARBA" id="ARBA00022475"/>
    </source>
</evidence>
<feature type="transmembrane region" description="Helical" evidence="8">
    <location>
        <begin position="135"/>
        <end position="157"/>
    </location>
</feature>
<dbReference type="SUPFAM" id="SSF81345">
    <property type="entry name" value="ABC transporter involved in vitamin B12 uptake, BtuC"/>
    <property type="match status" value="1"/>
</dbReference>
<keyword evidence="4" id="KW-1003">Cell membrane</keyword>
<comment type="caution">
    <text evidence="9">The sequence shown here is derived from an EMBL/GenBank/DDBJ whole genome shotgun (WGS) entry which is preliminary data.</text>
</comment>
<comment type="subcellular location">
    <subcellularLocation>
        <location evidence="1">Cell membrane</location>
        <topology evidence="1">Multi-pass membrane protein</topology>
    </subcellularLocation>
</comment>
<feature type="transmembrane region" description="Helical" evidence="8">
    <location>
        <begin position="327"/>
        <end position="344"/>
    </location>
</feature>
<gene>
    <name evidence="9" type="ORF">LV85_03173</name>
</gene>
<keyword evidence="7 8" id="KW-0472">Membrane</keyword>
<name>A0A2W7QLQ9_9BACT</name>
<dbReference type="InterPro" id="IPR000522">
    <property type="entry name" value="ABC_transptr_permease_BtuC"/>
</dbReference>
<feature type="transmembrane region" description="Helical" evidence="8">
    <location>
        <begin position="72"/>
        <end position="89"/>
    </location>
</feature>
<keyword evidence="10" id="KW-1185">Reference proteome</keyword>
<dbReference type="Pfam" id="PF01032">
    <property type="entry name" value="FecCD"/>
    <property type="match status" value="1"/>
</dbReference>
<dbReference type="CDD" id="cd06550">
    <property type="entry name" value="TM_ABC_iron-siderophores_like"/>
    <property type="match status" value="1"/>
</dbReference>
<dbReference type="AlphaFoldDB" id="A0A2W7QLQ9"/>
<organism evidence="9 10">
    <name type="scientific">Algoriphagus chordae</name>
    <dbReference type="NCBI Taxonomy" id="237019"/>
    <lineage>
        <taxon>Bacteria</taxon>
        <taxon>Pseudomonadati</taxon>
        <taxon>Bacteroidota</taxon>
        <taxon>Cytophagia</taxon>
        <taxon>Cytophagales</taxon>
        <taxon>Cyclobacteriaceae</taxon>
        <taxon>Algoriphagus</taxon>
    </lineage>
</organism>
<comment type="similarity">
    <text evidence="2">Belongs to the binding-protein-dependent transport system permease family. FecCD subfamily.</text>
</comment>
<accession>A0A2W7QLQ9</accession>
<evidence type="ECO:0000256" key="8">
    <source>
        <dbReference type="SAM" id="Phobius"/>
    </source>
</evidence>
<feature type="transmembrane region" description="Helical" evidence="8">
    <location>
        <begin position="211"/>
        <end position="233"/>
    </location>
</feature>
<evidence type="ECO:0000313" key="9">
    <source>
        <dbReference type="EMBL" id="PZX49383.1"/>
    </source>
</evidence>
<dbReference type="EMBL" id="QKZT01000015">
    <property type="protein sequence ID" value="PZX49383.1"/>
    <property type="molecule type" value="Genomic_DNA"/>
</dbReference>
<feature type="transmembrane region" description="Helical" evidence="8">
    <location>
        <begin position="164"/>
        <end position="186"/>
    </location>
</feature>
<dbReference type="PANTHER" id="PTHR30472:SF41">
    <property type="entry name" value="TRANSPORT SYSTEM PERMEASE PROTEIN"/>
    <property type="match status" value="1"/>
</dbReference>
<proteinExistence type="inferred from homology"/>